<dbReference type="Proteomes" id="UP000663832">
    <property type="component" value="Unassembled WGS sequence"/>
</dbReference>
<evidence type="ECO:0000313" key="3">
    <source>
        <dbReference type="Proteomes" id="UP000663832"/>
    </source>
</evidence>
<dbReference type="OrthoDB" id="10304227at2759"/>
<proteinExistence type="predicted"/>
<dbReference type="AlphaFoldDB" id="A0A814LPN9"/>
<protein>
    <submittedName>
        <fullName evidence="1">Uncharacterized protein</fullName>
    </submittedName>
</protein>
<dbReference type="EMBL" id="CAJNOM010000374">
    <property type="protein sequence ID" value="CAF1401597.1"/>
    <property type="molecule type" value="Genomic_DNA"/>
</dbReference>
<dbReference type="Proteomes" id="UP000663877">
    <property type="component" value="Unassembled WGS sequence"/>
</dbReference>
<comment type="caution">
    <text evidence="1">The sequence shown here is derived from an EMBL/GenBank/DDBJ whole genome shotgun (WGS) entry which is preliminary data.</text>
</comment>
<name>A0A814LPN9_9BILA</name>
<dbReference type="EMBL" id="CAJNOI010000104">
    <property type="protein sequence ID" value="CAF1066083.1"/>
    <property type="molecule type" value="Genomic_DNA"/>
</dbReference>
<organism evidence="1 4">
    <name type="scientific">Adineta steineri</name>
    <dbReference type="NCBI Taxonomy" id="433720"/>
    <lineage>
        <taxon>Eukaryota</taxon>
        <taxon>Metazoa</taxon>
        <taxon>Spiralia</taxon>
        <taxon>Gnathifera</taxon>
        <taxon>Rotifera</taxon>
        <taxon>Eurotatoria</taxon>
        <taxon>Bdelloidea</taxon>
        <taxon>Adinetida</taxon>
        <taxon>Adinetidae</taxon>
        <taxon>Adineta</taxon>
    </lineage>
</organism>
<keyword evidence="3" id="KW-1185">Reference proteome</keyword>
<gene>
    <name evidence="1" type="ORF">BJG266_LOCUS19441</name>
    <name evidence="2" type="ORF">QVE165_LOCUS36794</name>
</gene>
<evidence type="ECO:0000313" key="2">
    <source>
        <dbReference type="EMBL" id="CAF1401597.1"/>
    </source>
</evidence>
<sequence length="97" mass="10965">MGSSSSSTSSSTSDDPDCYIHNKMIRQQCLQPHSNQEYIIPKPYFDGNNNNTETNRSSTQQPVTYTDKTQIECDCQGNVVECDENGRIIRVIKSNNR</sequence>
<evidence type="ECO:0000313" key="4">
    <source>
        <dbReference type="Proteomes" id="UP000663877"/>
    </source>
</evidence>
<evidence type="ECO:0000313" key="1">
    <source>
        <dbReference type="EMBL" id="CAF1066083.1"/>
    </source>
</evidence>
<accession>A0A814LPN9</accession>
<reference evidence="1" key="1">
    <citation type="submission" date="2021-02" db="EMBL/GenBank/DDBJ databases">
        <authorList>
            <person name="Nowell W R."/>
        </authorList>
    </citation>
    <scope>NUCLEOTIDE SEQUENCE</scope>
</reference>